<keyword evidence="2" id="KW-1185">Reference proteome</keyword>
<comment type="caution">
    <text evidence="1">The sequence shown here is derived from an EMBL/GenBank/DDBJ whole genome shotgun (WGS) entry which is preliminary data.</text>
</comment>
<accession>A0ACB8BYX6</accession>
<sequence length="327" mass="36197">MSIVSRHATALEVCDFVYGNSPSPSFLDAAELFYEEHARYENPFITATSRSVISDIYTLTRQLCTVDVPKPLAMLYTLLRFRPPDGGSSNKWFQALQVWSEVGEISESESFDGHKKSIVEHTLNILFFPGLHTGSFGPRPLHPPSSASDSPFSFASPNPACPTDTHLTHPPQALHLSLYGQPPSDPSLPVPYTPLAIPSPLHFQLHILTRLSFNEQGRITHHRDIWDVKDVIGLVPGMGLAQWIAGRIAARGVAWVSRAVMGRCGDSGDDEQMARKDRLASVEKAKDEEHVANEKQLVVAPFEKSPAVAYIDKLRKHGSERKADEEV</sequence>
<reference evidence="1" key="1">
    <citation type="journal article" date="2021" name="New Phytol.">
        <title>Evolutionary innovations through gain and loss of genes in the ectomycorrhizal Boletales.</title>
        <authorList>
            <person name="Wu G."/>
            <person name="Miyauchi S."/>
            <person name="Morin E."/>
            <person name="Kuo A."/>
            <person name="Drula E."/>
            <person name="Varga T."/>
            <person name="Kohler A."/>
            <person name="Feng B."/>
            <person name="Cao Y."/>
            <person name="Lipzen A."/>
            <person name="Daum C."/>
            <person name="Hundley H."/>
            <person name="Pangilinan J."/>
            <person name="Johnson J."/>
            <person name="Barry K."/>
            <person name="LaButti K."/>
            <person name="Ng V."/>
            <person name="Ahrendt S."/>
            <person name="Min B."/>
            <person name="Choi I.G."/>
            <person name="Park H."/>
            <person name="Plett J.M."/>
            <person name="Magnuson J."/>
            <person name="Spatafora J.W."/>
            <person name="Nagy L.G."/>
            <person name="Henrissat B."/>
            <person name="Grigoriev I.V."/>
            <person name="Yang Z.L."/>
            <person name="Xu J."/>
            <person name="Martin F.M."/>
        </authorList>
    </citation>
    <scope>NUCLEOTIDE SEQUENCE</scope>
    <source>
        <strain evidence="1">KUC20120723A-06</strain>
    </source>
</reference>
<evidence type="ECO:0000313" key="1">
    <source>
        <dbReference type="EMBL" id="KAH7931180.1"/>
    </source>
</evidence>
<name>A0ACB8BYX6_9AGAM</name>
<dbReference type="EMBL" id="MU266327">
    <property type="protein sequence ID" value="KAH7931180.1"/>
    <property type="molecule type" value="Genomic_DNA"/>
</dbReference>
<gene>
    <name evidence="1" type="ORF">BV22DRAFT_1027407</name>
</gene>
<proteinExistence type="predicted"/>
<protein>
    <submittedName>
        <fullName evidence="1">Uncharacterized protein</fullName>
    </submittedName>
</protein>
<evidence type="ECO:0000313" key="2">
    <source>
        <dbReference type="Proteomes" id="UP000790709"/>
    </source>
</evidence>
<dbReference type="Proteomes" id="UP000790709">
    <property type="component" value="Unassembled WGS sequence"/>
</dbReference>
<organism evidence="1 2">
    <name type="scientific">Leucogyrophana mollusca</name>
    <dbReference type="NCBI Taxonomy" id="85980"/>
    <lineage>
        <taxon>Eukaryota</taxon>
        <taxon>Fungi</taxon>
        <taxon>Dikarya</taxon>
        <taxon>Basidiomycota</taxon>
        <taxon>Agaricomycotina</taxon>
        <taxon>Agaricomycetes</taxon>
        <taxon>Agaricomycetidae</taxon>
        <taxon>Boletales</taxon>
        <taxon>Boletales incertae sedis</taxon>
        <taxon>Leucogyrophana</taxon>
    </lineage>
</organism>